<sequence length="131" mass="14393">MLQKLKIKANVEILFLFLLFILCDTATQIFLKKGATNLGEIPLDQLSHIIIYVLNILTNANIIIGVVFVLIAFFSWLAILSKVDLSKAQLMNSLVYVTVPLASIFFLGETIVIQQLFGIVLISLGALIASA</sequence>
<comment type="subcellular location">
    <subcellularLocation>
        <location evidence="1">Cell membrane</location>
        <topology evidence="1">Multi-pass membrane protein</topology>
    </subcellularLocation>
</comment>
<proteinExistence type="predicted"/>
<evidence type="ECO:0000256" key="5">
    <source>
        <dbReference type="ARBA" id="ARBA00022556"/>
    </source>
</evidence>
<evidence type="ECO:0000256" key="6">
    <source>
        <dbReference type="ARBA" id="ARBA00022692"/>
    </source>
</evidence>
<evidence type="ECO:0000256" key="9">
    <source>
        <dbReference type="ARBA" id="ARBA00023098"/>
    </source>
</evidence>
<evidence type="ECO:0000256" key="8">
    <source>
        <dbReference type="ARBA" id="ARBA00022989"/>
    </source>
</evidence>
<accession>A0AAX1F102</accession>
<keyword evidence="8 11" id="KW-1133">Transmembrane helix</keyword>
<reference evidence="13 14" key="1">
    <citation type="journal article" date="2019" name="ISME J.">
        <title>Evolution in action: habitat transition from sediment to the pelagial leads to genome streamlining in Methylophilaceae.</title>
        <authorList>
            <person name="Salcher M."/>
            <person name="Schaefle D."/>
            <person name="Kaspar M."/>
            <person name="Neuenschwander S.M."/>
            <person name="Ghai R."/>
        </authorList>
    </citation>
    <scope>NUCLEOTIDE SEQUENCE [LARGE SCALE GENOMIC DNA]</scope>
    <source>
        <strain evidence="13 14">MMS-RVI-51</strain>
    </source>
</reference>
<dbReference type="Gene3D" id="1.10.3730.20">
    <property type="match status" value="1"/>
</dbReference>
<dbReference type="Pfam" id="PF00892">
    <property type="entry name" value="EamA"/>
    <property type="match status" value="1"/>
</dbReference>
<keyword evidence="10 11" id="KW-0472">Membrane</keyword>
<evidence type="ECO:0000256" key="1">
    <source>
        <dbReference type="ARBA" id="ARBA00004651"/>
    </source>
</evidence>
<protein>
    <recommendedName>
        <fullName evidence="12">EamA domain-containing protein</fullName>
    </recommendedName>
</protein>
<dbReference type="GO" id="GO:0009103">
    <property type="term" value="P:lipopolysaccharide biosynthetic process"/>
    <property type="evidence" value="ECO:0007669"/>
    <property type="project" value="UniProtKB-KW"/>
</dbReference>
<dbReference type="InterPro" id="IPR037185">
    <property type="entry name" value="EmrE-like"/>
</dbReference>
<dbReference type="KEGG" id="muv:FIT94_06385"/>
<evidence type="ECO:0000256" key="4">
    <source>
        <dbReference type="ARBA" id="ARBA00022519"/>
    </source>
</evidence>
<feature type="transmembrane region" description="Helical" evidence="11">
    <location>
        <begin position="90"/>
        <end position="107"/>
    </location>
</feature>
<evidence type="ECO:0000256" key="10">
    <source>
        <dbReference type="ARBA" id="ARBA00023136"/>
    </source>
</evidence>
<dbReference type="GO" id="GO:0005886">
    <property type="term" value="C:plasma membrane"/>
    <property type="evidence" value="ECO:0007669"/>
    <property type="project" value="UniProtKB-SubCell"/>
</dbReference>
<dbReference type="InterPro" id="IPR000620">
    <property type="entry name" value="EamA_dom"/>
</dbReference>
<keyword evidence="7" id="KW-0448">Lipopolysaccharide biosynthesis</keyword>
<feature type="transmembrane region" description="Helical" evidence="11">
    <location>
        <begin position="49"/>
        <end position="78"/>
    </location>
</feature>
<feature type="transmembrane region" description="Helical" evidence="11">
    <location>
        <begin position="113"/>
        <end position="130"/>
    </location>
</feature>
<evidence type="ECO:0000313" key="14">
    <source>
        <dbReference type="Proteomes" id="UP000314901"/>
    </source>
</evidence>
<evidence type="ECO:0000259" key="12">
    <source>
        <dbReference type="Pfam" id="PF00892"/>
    </source>
</evidence>
<feature type="domain" description="EamA" evidence="12">
    <location>
        <begin position="62"/>
        <end position="130"/>
    </location>
</feature>
<dbReference type="Proteomes" id="UP000314901">
    <property type="component" value="Chromosome"/>
</dbReference>
<dbReference type="GeneID" id="66285519"/>
<organism evidence="13 14">
    <name type="scientific">Candidatus Methylopumilus universalis</name>
    <dbReference type="NCBI Taxonomy" id="2588536"/>
    <lineage>
        <taxon>Bacteria</taxon>
        <taxon>Pseudomonadati</taxon>
        <taxon>Pseudomonadota</taxon>
        <taxon>Betaproteobacteria</taxon>
        <taxon>Nitrosomonadales</taxon>
        <taxon>Methylophilaceae</taxon>
        <taxon>Candidatus Methylopumilus</taxon>
    </lineage>
</organism>
<evidence type="ECO:0000256" key="7">
    <source>
        <dbReference type="ARBA" id="ARBA00022985"/>
    </source>
</evidence>
<name>A0AAX1F102_9PROT</name>
<dbReference type="PANTHER" id="PTHR30561:SF9">
    <property type="entry name" value="4-AMINO-4-DEOXY-L-ARABINOSE-PHOSPHOUNDECAPRENOL FLIPPASE SUBUNIT ARNF-RELATED"/>
    <property type="match status" value="1"/>
</dbReference>
<evidence type="ECO:0000256" key="3">
    <source>
        <dbReference type="ARBA" id="ARBA00022516"/>
    </source>
</evidence>
<dbReference type="InterPro" id="IPR000390">
    <property type="entry name" value="Small_drug/metabolite_transptr"/>
</dbReference>
<dbReference type="EMBL" id="CP040953">
    <property type="protein sequence ID" value="QDC41662.1"/>
    <property type="molecule type" value="Genomic_DNA"/>
</dbReference>
<evidence type="ECO:0000256" key="11">
    <source>
        <dbReference type="SAM" id="Phobius"/>
    </source>
</evidence>
<keyword evidence="5" id="KW-0441">Lipid A biosynthesis</keyword>
<dbReference type="AlphaFoldDB" id="A0AAX1F102"/>
<keyword evidence="6 11" id="KW-0812">Transmembrane</keyword>
<dbReference type="PANTHER" id="PTHR30561">
    <property type="entry name" value="SMR FAMILY PROTON-DEPENDENT DRUG EFFLUX TRANSPORTER SUGE"/>
    <property type="match status" value="1"/>
</dbReference>
<keyword evidence="4" id="KW-0997">Cell inner membrane</keyword>
<dbReference type="GO" id="GO:0022857">
    <property type="term" value="F:transmembrane transporter activity"/>
    <property type="evidence" value="ECO:0007669"/>
    <property type="project" value="InterPro"/>
</dbReference>
<dbReference type="RefSeq" id="WP_139868672.1">
    <property type="nucleotide sequence ID" value="NZ_CP040949.1"/>
</dbReference>
<gene>
    <name evidence="13" type="ORF">FIT94_06385</name>
</gene>
<keyword evidence="9" id="KW-0443">Lipid metabolism</keyword>
<dbReference type="GO" id="GO:0009245">
    <property type="term" value="P:lipid A biosynthetic process"/>
    <property type="evidence" value="ECO:0007669"/>
    <property type="project" value="UniProtKB-KW"/>
</dbReference>
<keyword evidence="3" id="KW-0444">Lipid biosynthesis</keyword>
<dbReference type="SUPFAM" id="SSF103481">
    <property type="entry name" value="Multidrug resistance efflux transporter EmrE"/>
    <property type="match status" value="1"/>
</dbReference>
<evidence type="ECO:0000256" key="2">
    <source>
        <dbReference type="ARBA" id="ARBA00022475"/>
    </source>
</evidence>
<evidence type="ECO:0000313" key="13">
    <source>
        <dbReference type="EMBL" id="QDC41662.1"/>
    </source>
</evidence>
<keyword evidence="2" id="KW-1003">Cell membrane</keyword>